<name>A0A919GW41_9ACTN</name>
<reference evidence="2" key="1">
    <citation type="submission" date="2020-09" db="EMBL/GenBank/DDBJ databases">
        <title>Whole genome shotgun sequence of Streptomyces xanthophaeus NBRC 12829.</title>
        <authorList>
            <person name="Komaki H."/>
            <person name="Tamura T."/>
        </authorList>
    </citation>
    <scope>NUCLEOTIDE SEQUENCE</scope>
    <source>
        <strain evidence="2">NBRC 12829</strain>
    </source>
</reference>
<dbReference type="OrthoDB" id="2895671at2"/>
<proteinExistence type="predicted"/>
<organism evidence="2 3">
    <name type="scientific">Streptomyces xanthophaeus</name>
    <dbReference type="NCBI Taxonomy" id="67385"/>
    <lineage>
        <taxon>Bacteria</taxon>
        <taxon>Bacillati</taxon>
        <taxon>Actinomycetota</taxon>
        <taxon>Actinomycetes</taxon>
        <taxon>Kitasatosporales</taxon>
        <taxon>Streptomycetaceae</taxon>
        <taxon>Streptomyces</taxon>
    </lineage>
</organism>
<dbReference type="AlphaFoldDB" id="A0A919GW41"/>
<keyword evidence="3" id="KW-1185">Reference proteome</keyword>
<gene>
    <name evidence="2" type="ORF">Sxan_27740</name>
</gene>
<dbReference type="RefSeq" id="WP_037893279.1">
    <property type="nucleotide sequence ID" value="NZ_BNEE01000006.1"/>
</dbReference>
<accession>A0A919GW41</accession>
<protein>
    <submittedName>
        <fullName evidence="2">Uncharacterized protein</fullName>
    </submittedName>
</protein>
<dbReference type="EMBL" id="BNEE01000006">
    <property type="protein sequence ID" value="GHI85410.1"/>
    <property type="molecule type" value="Genomic_DNA"/>
</dbReference>
<dbReference type="Proteomes" id="UP000600026">
    <property type="component" value="Unassembled WGS sequence"/>
</dbReference>
<feature type="region of interest" description="Disordered" evidence="1">
    <location>
        <begin position="1"/>
        <end position="34"/>
    </location>
</feature>
<evidence type="ECO:0000256" key="1">
    <source>
        <dbReference type="SAM" id="MobiDB-lite"/>
    </source>
</evidence>
<evidence type="ECO:0000313" key="3">
    <source>
        <dbReference type="Proteomes" id="UP000600026"/>
    </source>
</evidence>
<comment type="caution">
    <text evidence="2">The sequence shown here is derived from an EMBL/GenBank/DDBJ whole genome shotgun (WGS) entry which is preliminary data.</text>
</comment>
<sequence>MTDPEDRHPPRQQQQQQQWQDQVPAGPGGAMTDEVGVITGPLTLRTTAVAGGLVRFDVQYTDADEWYTLTGSPLPHHGDPAALHAAALGAIRAGHAAEAPRSGAV</sequence>
<feature type="compositionally biased region" description="Low complexity" evidence="1">
    <location>
        <begin position="12"/>
        <end position="22"/>
    </location>
</feature>
<evidence type="ECO:0000313" key="2">
    <source>
        <dbReference type="EMBL" id="GHI85410.1"/>
    </source>
</evidence>